<dbReference type="PANTHER" id="PTHR31793">
    <property type="entry name" value="4-HYDROXYBENZOYL-COA THIOESTERASE FAMILY MEMBER"/>
    <property type="match status" value="1"/>
</dbReference>
<dbReference type="InterPro" id="IPR029069">
    <property type="entry name" value="HotDog_dom_sf"/>
</dbReference>
<dbReference type="Proteomes" id="UP000655410">
    <property type="component" value="Unassembled WGS sequence"/>
</dbReference>
<organism evidence="1 2">
    <name type="scientific">Nocardioides phosphati</name>
    <dbReference type="NCBI Taxonomy" id="1867775"/>
    <lineage>
        <taxon>Bacteria</taxon>
        <taxon>Bacillati</taxon>
        <taxon>Actinomycetota</taxon>
        <taxon>Actinomycetes</taxon>
        <taxon>Propionibacteriales</taxon>
        <taxon>Nocardioidaceae</taxon>
        <taxon>Nocardioides</taxon>
    </lineage>
</organism>
<gene>
    <name evidence="1" type="ORF">GCM10011584_13160</name>
</gene>
<keyword evidence="2" id="KW-1185">Reference proteome</keyword>
<dbReference type="SUPFAM" id="SSF54637">
    <property type="entry name" value="Thioesterase/thiol ester dehydrase-isomerase"/>
    <property type="match status" value="1"/>
</dbReference>
<dbReference type="InterPro" id="IPR050563">
    <property type="entry name" value="4-hydroxybenzoyl-CoA_TE"/>
</dbReference>
<dbReference type="RefSeq" id="WP_229662680.1">
    <property type="nucleotide sequence ID" value="NZ_BMNI01000002.1"/>
</dbReference>
<evidence type="ECO:0000313" key="2">
    <source>
        <dbReference type="Proteomes" id="UP000655410"/>
    </source>
</evidence>
<comment type="caution">
    <text evidence="1">The sequence shown here is derived from an EMBL/GenBank/DDBJ whole genome shotgun (WGS) entry which is preliminary data.</text>
</comment>
<evidence type="ECO:0000313" key="1">
    <source>
        <dbReference type="EMBL" id="GGO87761.1"/>
    </source>
</evidence>
<dbReference type="Pfam" id="PF13279">
    <property type="entry name" value="4HBT_2"/>
    <property type="match status" value="1"/>
</dbReference>
<accession>A0ABQ2N949</accession>
<dbReference type="CDD" id="cd00586">
    <property type="entry name" value="4HBT"/>
    <property type="match status" value="1"/>
</dbReference>
<proteinExistence type="predicted"/>
<reference evidence="2" key="1">
    <citation type="journal article" date="2019" name="Int. J. Syst. Evol. Microbiol.">
        <title>The Global Catalogue of Microorganisms (GCM) 10K type strain sequencing project: providing services to taxonomists for standard genome sequencing and annotation.</title>
        <authorList>
            <consortium name="The Broad Institute Genomics Platform"/>
            <consortium name="The Broad Institute Genome Sequencing Center for Infectious Disease"/>
            <person name="Wu L."/>
            <person name="Ma J."/>
        </authorList>
    </citation>
    <scope>NUCLEOTIDE SEQUENCE [LARGE SCALE GENOMIC DNA]</scope>
    <source>
        <strain evidence="2">CGMCC 4.7371</strain>
    </source>
</reference>
<dbReference type="EMBL" id="BMNI01000002">
    <property type="protein sequence ID" value="GGO87761.1"/>
    <property type="molecule type" value="Genomic_DNA"/>
</dbReference>
<protein>
    <submittedName>
        <fullName evidence="1">Thioesterase</fullName>
    </submittedName>
</protein>
<dbReference type="Gene3D" id="3.10.129.10">
    <property type="entry name" value="Hotdog Thioesterase"/>
    <property type="match status" value="1"/>
</dbReference>
<name>A0ABQ2N949_9ACTN</name>
<sequence length="144" mass="15762">MSEHLEGMPVIVDFPVAWGDMDAFGHVNNTRYFRWFEDGRLAYFEALGIAELMEATGVGPILASTDCRFRVPLTYPDAVRIGATVTDVEDGEFTMRYVVVSTAHDRVAAEGSGRIVAFDYRAGTRATWPASLRAAIAELQGSPA</sequence>
<dbReference type="PANTHER" id="PTHR31793:SF39">
    <property type="entry name" value="THIOESTERASE_THIOL ESTER DEHYDRASE-ISOMERASE"/>
    <property type="match status" value="1"/>
</dbReference>